<dbReference type="Gene3D" id="3.20.20.140">
    <property type="entry name" value="Metal-dependent hydrolases"/>
    <property type="match status" value="1"/>
</dbReference>
<dbReference type="PANTHER" id="PTHR22642:SF2">
    <property type="entry name" value="PROTEIN LONG AFTER FAR-RED 3"/>
    <property type="match status" value="1"/>
</dbReference>
<dbReference type="Proteomes" id="UP000598971">
    <property type="component" value="Unassembled WGS sequence"/>
</dbReference>
<proteinExistence type="predicted"/>
<dbReference type="EMBL" id="WHPF01000014">
    <property type="protein sequence ID" value="NNV57333.1"/>
    <property type="molecule type" value="Genomic_DNA"/>
</dbReference>
<dbReference type="GO" id="GO:0016810">
    <property type="term" value="F:hydrolase activity, acting on carbon-nitrogen (but not peptide) bonds"/>
    <property type="evidence" value="ECO:0007669"/>
    <property type="project" value="InterPro"/>
</dbReference>
<dbReference type="SUPFAM" id="SSF51556">
    <property type="entry name" value="Metallo-dependent hydrolases"/>
    <property type="match status" value="1"/>
</dbReference>
<gene>
    <name evidence="2" type="ORF">GD597_17810</name>
</gene>
<dbReference type="SUPFAM" id="SSF51338">
    <property type="entry name" value="Composite domain of metallo-dependent hydrolases"/>
    <property type="match status" value="1"/>
</dbReference>
<accession>A0A8J8JUS3</accession>
<keyword evidence="3" id="KW-1185">Reference proteome</keyword>
<dbReference type="RefSeq" id="WP_171609280.1">
    <property type="nucleotide sequence ID" value="NZ_WHPF01000014.1"/>
</dbReference>
<dbReference type="Gene3D" id="2.30.40.10">
    <property type="entry name" value="Urease, subunit C, domain 1"/>
    <property type="match status" value="1"/>
</dbReference>
<dbReference type="InterPro" id="IPR011059">
    <property type="entry name" value="Metal-dep_hydrolase_composite"/>
</dbReference>
<dbReference type="CDD" id="cd01300">
    <property type="entry name" value="YtcJ_like"/>
    <property type="match status" value="1"/>
</dbReference>
<protein>
    <submittedName>
        <fullName evidence="2">Amidohydrolase family protein</fullName>
    </submittedName>
</protein>
<name>A0A8J8JUS3_9BACT</name>
<dbReference type="InterPro" id="IPR033932">
    <property type="entry name" value="YtcJ-like"/>
</dbReference>
<dbReference type="InterPro" id="IPR013108">
    <property type="entry name" value="Amidohydro_3"/>
</dbReference>
<dbReference type="AlphaFoldDB" id="A0A8J8JUS3"/>
<sequence>MAQLIVYNAQVLTQNTQQPVANAFAVENGSITAIGNADDILPLQQSNTIVVDAKGNTILPGFIDAHIHIWKVGNLKTFLLDLRGVSSIVEMQDRISDFVQQNPGNSWIQARGFNEANMKEGRMPTKEDLDKVVPNRPLWVIRTCAHIGVANSAAIALAGVTNQSAIPVGGEMRLQANGSLNGIFTETALGLITQHIPAYTADDYALMVEAAQNELISYGITAATDPAVMPDLLATYYQMAAAQKLLVRINAMPIRVPDGASEILPVPELYNSEKLQVNTVKFFADGGLSGMTAAMNKPYKNSDSLGVLRLTEDFFYPLAKEAVIKGFGIGTHAIGDRAIEVVLAVYKQLYNEGHRSLRIEHLGLPSVTDLQQMQAMQIHCVSQSIFLKELGKNFAMYLEKERLDRCYPYRSVLDAGVNLALSSDAPVVKDFNPVTGIIAALHRNDIAGNTLGNGEQITLQEAIYAYTLGAAKANGTDHLNGSLETGKKADFIILDKALTGHLAVNETFSVQSTYIDGELVYQQ</sequence>
<organism evidence="2 3">
    <name type="scientific">Limnovirga soli</name>
    <dbReference type="NCBI Taxonomy" id="2656915"/>
    <lineage>
        <taxon>Bacteria</taxon>
        <taxon>Pseudomonadati</taxon>
        <taxon>Bacteroidota</taxon>
        <taxon>Chitinophagia</taxon>
        <taxon>Chitinophagales</taxon>
        <taxon>Chitinophagaceae</taxon>
        <taxon>Limnovirga</taxon>
    </lineage>
</organism>
<dbReference type="InterPro" id="IPR032466">
    <property type="entry name" value="Metal_Hydrolase"/>
</dbReference>
<evidence type="ECO:0000313" key="2">
    <source>
        <dbReference type="EMBL" id="NNV57333.1"/>
    </source>
</evidence>
<feature type="domain" description="Amidohydrolase 3" evidence="1">
    <location>
        <begin position="50"/>
        <end position="521"/>
    </location>
</feature>
<reference evidence="2" key="1">
    <citation type="submission" date="2019-10" db="EMBL/GenBank/DDBJ databases">
        <title>Draft genome sequence of Panacibacter sp. KCS-6.</title>
        <authorList>
            <person name="Yim K.J."/>
        </authorList>
    </citation>
    <scope>NUCLEOTIDE SEQUENCE</scope>
    <source>
        <strain evidence="2">KCS-6</strain>
    </source>
</reference>
<evidence type="ECO:0000313" key="3">
    <source>
        <dbReference type="Proteomes" id="UP000598971"/>
    </source>
</evidence>
<dbReference type="PANTHER" id="PTHR22642">
    <property type="entry name" value="IMIDAZOLONEPROPIONASE"/>
    <property type="match status" value="1"/>
</dbReference>
<comment type="caution">
    <text evidence="2">The sequence shown here is derived from an EMBL/GenBank/DDBJ whole genome shotgun (WGS) entry which is preliminary data.</text>
</comment>
<dbReference type="Pfam" id="PF07969">
    <property type="entry name" value="Amidohydro_3"/>
    <property type="match status" value="1"/>
</dbReference>
<dbReference type="Gene3D" id="3.10.310.70">
    <property type="match status" value="1"/>
</dbReference>
<evidence type="ECO:0000259" key="1">
    <source>
        <dbReference type="Pfam" id="PF07969"/>
    </source>
</evidence>